<evidence type="ECO:0000256" key="6">
    <source>
        <dbReference type="ARBA" id="ARBA00022840"/>
    </source>
</evidence>
<dbReference type="Proteomes" id="UP000054196">
    <property type="component" value="Unassembled WGS sequence"/>
</dbReference>
<keyword evidence="3" id="KW-0132">Cell division</keyword>
<dbReference type="RefSeq" id="XP_007388653.1">
    <property type="nucleotide sequence ID" value="XM_007388591.1"/>
</dbReference>
<evidence type="ECO:0000256" key="9">
    <source>
        <dbReference type="ARBA" id="ARBA00023242"/>
    </source>
</evidence>
<dbReference type="FunFam" id="3.40.50.300:FF:000278">
    <property type="entry name" value="Structural maintenance of chromosomes 2"/>
    <property type="match status" value="1"/>
</dbReference>
<dbReference type="HOGENOM" id="CLU_001042_9_0_1"/>
<dbReference type="SUPFAM" id="SSF75553">
    <property type="entry name" value="Smc hinge domain"/>
    <property type="match status" value="1"/>
</dbReference>
<dbReference type="Pfam" id="PF06470">
    <property type="entry name" value="SMC_hinge"/>
    <property type="match status" value="1"/>
</dbReference>
<evidence type="ECO:0000313" key="16">
    <source>
        <dbReference type="Proteomes" id="UP000054196"/>
    </source>
</evidence>
<evidence type="ECO:0000256" key="5">
    <source>
        <dbReference type="ARBA" id="ARBA00022776"/>
    </source>
</evidence>
<accession>R7S309</accession>
<dbReference type="GO" id="GO:0031981">
    <property type="term" value="C:nuclear lumen"/>
    <property type="evidence" value="ECO:0007669"/>
    <property type="project" value="UniProtKB-ARBA"/>
</dbReference>
<proteinExistence type="inferred from homology"/>
<reference evidence="16" key="1">
    <citation type="journal article" date="2012" name="Science">
        <title>The Paleozoic origin of enzymatic lignin decomposition reconstructed from 31 fungal genomes.</title>
        <authorList>
            <person name="Floudas D."/>
            <person name="Binder M."/>
            <person name="Riley R."/>
            <person name="Barry K."/>
            <person name="Blanchette R.A."/>
            <person name="Henrissat B."/>
            <person name="Martinez A.T."/>
            <person name="Otillar R."/>
            <person name="Spatafora J.W."/>
            <person name="Yadav J.S."/>
            <person name="Aerts A."/>
            <person name="Benoit I."/>
            <person name="Boyd A."/>
            <person name="Carlson A."/>
            <person name="Copeland A."/>
            <person name="Coutinho P.M."/>
            <person name="de Vries R.P."/>
            <person name="Ferreira P."/>
            <person name="Findley K."/>
            <person name="Foster B."/>
            <person name="Gaskell J."/>
            <person name="Glotzer D."/>
            <person name="Gorecki P."/>
            <person name="Heitman J."/>
            <person name="Hesse C."/>
            <person name="Hori C."/>
            <person name="Igarashi K."/>
            <person name="Jurgens J.A."/>
            <person name="Kallen N."/>
            <person name="Kersten P."/>
            <person name="Kohler A."/>
            <person name="Kuees U."/>
            <person name="Kumar T.K.A."/>
            <person name="Kuo A."/>
            <person name="LaButti K."/>
            <person name="Larrondo L.F."/>
            <person name="Lindquist E."/>
            <person name="Ling A."/>
            <person name="Lombard V."/>
            <person name="Lucas S."/>
            <person name="Lundell T."/>
            <person name="Martin R."/>
            <person name="McLaughlin D.J."/>
            <person name="Morgenstern I."/>
            <person name="Morin E."/>
            <person name="Murat C."/>
            <person name="Nagy L.G."/>
            <person name="Nolan M."/>
            <person name="Ohm R.A."/>
            <person name="Patyshakuliyeva A."/>
            <person name="Rokas A."/>
            <person name="Ruiz-Duenas F.J."/>
            <person name="Sabat G."/>
            <person name="Salamov A."/>
            <person name="Samejima M."/>
            <person name="Schmutz J."/>
            <person name="Slot J.C."/>
            <person name="St John F."/>
            <person name="Stenlid J."/>
            <person name="Sun H."/>
            <person name="Sun S."/>
            <person name="Syed K."/>
            <person name="Tsang A."/>
            <person name="Wiebenga A."/>
            <person name="Young D."/>
            <person name="Pisabarro A."/>
            <person name="Eastwood D.C."/>
            <person name="Martin F."/>
            <person name="Cullen D."/>
            <person name="Grigoriev I.V."/>
            <person name="Hibbett D.S."/>
        </authorList>
    </citation>
    <scope>NUCLEOTIDE SEQUENCE [LARGE SCALE GENOMIC DNA]</scope>
    <source>
        <strain evidence="16">HHB-11173 SS5</strain>
    </source>
</reference>
<feature type="region of interest" description="Disordered" evidence="13">
    <location>
        <begin position="1180"/>
        <end position="1207"/>
    </location>
</feature>
<keyword evidence="5" id="KW-0498">Mitosis</keyword>
<keyword evidence="7 12" id="KW-0175">Coiled coil</keyword>
<comment type="similarity">
    <text evidence="2">Belongs to the SMC family. SMC2 subfamily.</text>
</comment>
<evidence type="ECO:0000256" key="1">
    <source>
        <dbReference type="ARBA" id="ARBA00004123"/>
    </source>
</evidence>
<dbReference type="PANTHER" id="PTHR43977">
    <property type="entry name" value="STRUCTURAL MAINTENANCE OF CHROMOSOMES PROTEIN 3"/>
    <property type="match status" value="1"/>
</dbReference>
<dbReference type="OMA" id="THNKIAM"/>
<dbReference type="OrthoDB" id="10255539at2759"/>
<feature type="coiled-coil region" evidence="12">
    <location>
        <begin position="686"/>
        <end position="713"/>
    </location>
</feature>
<dbReference type="EMBL" id="JH687556">
    <property type="protein sequence ID" value="EIN04182.1"/>
    <property type="molecule type" value="Genomic_DNA"/>
</dbReference>
<name>R7S309_PUNST</name>
<gene>
    <name evidence="15" type="ORF">PUNSTDRAFT_76895</name>
</gene>
<dbReference type="GO" id="GO:0007076">
    <property type="term" value="P:mitotic chromosome condensation"/>
    <property type="evidence" value="ECO:0007669"/>
    <property type="project" value="UniProtKB-ARBA"/>
</dbReference>
<evidence type="ECO:0000313" key="15">
    <source>
        <dbReference type="EMBL" id="EIN04182.1"/>
    </source>
</evidence>
<dbReference type="InterPro" id="IPR036277">
    <property type="entry name" value="SMC_hinge_sf"/>
</dbReference>
<dbReference type="Gene3D" id="1.20.1060.20">
    <property type="match status" value="1"/>
</dbReference>
<dbReference type="SUPFAM" id="SSF52540">
    <property type="entry name" value="P-loop containing nucleoside triphosphate hydrolases"/>
    <property type="match status" value="1"/>
</dbReference>
<comment type="subcellular location">
    <subcellularLocation>
        <location evidence="1 11">Nucleus</location>
    </subcellularLocation>
</comment>
<feature type="coiled-coil region" evidence="12">
    <location>
        <begin position="425"/>
        <end position="493"/>
    </location>
</feature>
<feature type="compositionally biased region" description="Basic and acidic residues" evidence="13">
    <location>
        <begin position="1188"/>
        <end position="1200"/>
    </location>
</feature>
<dbReference type="AlphaFoldDB" id="R7S309"/>
<protein>
    <recommendedName>
        <fullName evidence="11">Structural maintenance of chromosomes protein</fullName>
    </recommendedName>
</protein>
<keyword evidence="10" id="KW-0131">Cell cycle</keyword>
<keyword evidence="8" id="KW-0226">DNA condensation</keyword>
<keyword evidence="16" id="KW-1185">Reference proteome</keyword>
<organism evidence="15 16">
    <name type="scientific">Punctularia strigosozonata (strain HHB-11173)</name>
    <name type="common">White-rot fungus</name>
    <dbReference type="NCBI Taxonomy" id="741275"/>
    <lineage>
        <taxon>Eukaryota</taxon>
        <taxon>Fungi</taxon>
        <taxon>Dikarya</taxon>
        <taxon>Basidiomycota</taxon>
        <taxon>Agaricomycotina</taxon>
        <taxon>Agaricomycetes</taxon>
        <taxon>Corticiales</taxon>
        <taxon>Punctulariaceae</taxon>
        <taxon>Punctularia</taxon>
    </lineage>
</organism>
<keyword evidence="4" id="KW-0547">Nucleotide-binding</keyword>
<feature type="coiled-coil region" evidence="12">
    <location>
        <begin position="210"/>
        <end position="367"/>
    </location>
</feature>
<dbReference type="Gene3D" id="3.30.70.1620">
    <property type="match status" value="1"/>
</dbReference>
<dbReference type="Pfam" id="PF02463">
    <property type="entry name" value="SMC_N"/>
    <property type="match status" value="1"/>
</dbReference>
<dbReference type="GO" id="GO:0000793">
    <property type="term" value="C:condensed chromosome"/>
    <property type="evidence" value="ECO:0007669"/>
    <property type="project" value="UniProtKB-ARBA"/>
</dbReference>
<dbReference type="GO" id="GO:0005524">
    <property type="term" value="F:ATP binding"/>
    <property type="evidence" value="ECO:0007669"/>
    <property type="project" value="UniProtKB-KW"/>
</dbReference>
<keyword evidence="6" id="KW-0067">ATP-binding</keyword>
<dbReference type="InterPro" id="IPR027417">
    <property type="entry name" value="P-loop_NTPase"/>
</dbReference>
<evidence type="ECO:0000256" key="13">
    <source>
        <dbReference type="SAM" id="MobiDB-lite"/>
    </source>
</evidence>
<dbReference type="Gene3D" id="3.40.50.300">
    <property type="entry name" value="P-loop containing nucleotide triphosphate hydrolases"/>
    <property type="match status" value="2"/>
</dbReference>
<evidence type="ECO:0000256" key="2">
    <source>
        <dbReference type="ARBA" id="ARBA00005231"/>
    </source>
</evidence>
<dbReference type="InterPro" id="IPR024704">
    <property type="entry name" value="SMC"/>
</dbReference>
<feature type="coiled-coil region" evidence="12">
    <location>
        <begin position="743"/>
        <end position="883"/>
    </location>
</feature>
<dbReference type="GO" id="GO:0000796">
    <property type="term" value="C:condensin complex"/>
    <property type="evidence" value="ECO:0007669"/>
    <property type="project" value="UniProtKB-ARBA"/>
</dbReference>
<dbReference type="InterPro" id="IPR003395">
    <property type="entry name" value="RecF/RecN/SMC_N"/>
</dbReference>
<dbReference type="SMART" id="SM00968">
    <property type="entry name" value="SMC_hinge"/>
    <property type="match status" value="1"/>
</dbReference>
<dbReference type="FunFam" id="3.40.50.300:FF:000385">
    <property type="entry name" value="Structural maintenance of chromosomes 2"/>
    <property type="match status" value="1"/>
</dbReference>
<evidence type="ECO:0000256" key="7">
    <source>
        <dbReference type="ARBA" id="ARBA00023054"/>
    </source>
</evidence>
<evidence type="ECO:0000256" key="3">
    <source>
        <dbReference type="ARBA" id="ARBA00022618"/>
    </source>
</evidence>
<sequence length="1207" mass="135320">MRIEELVLEGFKSYPVRTQITGWDPSFNAITGLNGSGKSNILDAICFVLGITNMSSMRAANQQDLIYKRGQAGITKASVTIVFDNSDRDKSPVGLENCKQITVTRQIALPNVSKYLLNGLKSQQNTIQTLFQSVQLNINNPNFLIMQGRITKVLNMRPQEILGMVEEAAGTRMFEERKDKAKKTMSKKEKRVQEITTLLDEEITPKLDRLREEKRQYLQYQKAATELERIGRLLRAWEYTEGHARVEAKQGEIDEAQARKQAVASEKERLGEEIEAAEEGVREVEKQREKEMKKGGKFKKLEEEVGELDKLVEKLRTQVEIKEGTIKEEEKHVAAASGESQDNDRLLAEKTAQVEALRKAHATLAEKHAEAANALRNSEELLQSLLTGLGNSAGTGGGGYMGQLADARVRVANAAAEEKQNKTKLAMSERELASLETRWKAVEREAGEGKKNLEKTQKEVDAARKKVQDCGWSAEKEQEAENTFRAAKEAEQRARMVRRDRSTQGLPALQFDYTPPRPDWDRSKVKGLVASLISLKEQDYDKATALEITAGARLYNVVVDDEKIGKDLLSKGQLKKRVTLIPLNKINATKMAAQKLGAAQKLAPGKVDLALQLIGYPHEVANAMNYVFGETLVCQDAETAKTVTFHPSVGGARSVTLDGDVYDPSGTLSGGSAPTSNGILIGAQKVQVAERNLREARNRLQELEREESKTRGIREQWRKLSRELELKEHEMSLQEEQVNGSNASRLSADIEEQKQAIAALKEAVKAAQDKQKAANDEIKKLEKDMAEFKNNKEGKIDELRASITKQKSAVQKQSVVVKTHHKELQTAELELEQLEAEKQNLIDGTAEALEAVEKSRKELEKLKAELDKQKAAHSKALHKLQEERATLTRFDSELKELDAVIKEKKTLVADADVELTKLEHDIGVMKKEKVAATNFVTNLEKQFEWIKEDKDQFGKKGGPYDFRGTNMAQLREQAKKLEDEQKGMKKKVNERAVGVIEEVEKREKALTKMLSTVLKDKEKIEETIEELDRYKRDALQKTWEKVNGDFGGIFAELLPGNFAKLQPPEGQDLTQGLEVKVQLGSVWKQSLTELSGGQRSLIALSLIMSLLQFKPAPMYILDEIDAALDLSHTQHIGQLFRTRFKGSQFIVVSLKEGLFTNANVLFRTRFRDGTSIVERTAQRSASSLYGTTEKENEGGEEARGPRRTTRK</sequence>
<dbReference type="GeneID" id="18885682"/>
<dbReference type="PIRSF" id="PIRSF005719">
    <property type="entry name" value="SMC"/>
    <property type="match status" value="1"/>
</dbReference>
<dbReference type="CDD" id="cd03273">
    <property type="entry name" value="ABC_SMC2_euk"/>
    <property type="match status" value="1"/>
</dbReference>
<dbReference type="eggNOG" id="KOG0933">
    <property type="taxonomic scope" value="Eukaryota"/>
</dbReference>
<keyword evidence="9 11" id="KW-0539">Nucleus</keyword>
<evidence type="ECO:0000256" key="8">
    <source>
        <dbReference type="ARBA" id="ARBA00023067"/>
    </source>
</evidence>
<dbReference type="InterPro" id="IPR010935">
    <property type="entry name" value="SMC_hinge"/>
</dbReference>
<evidence type="ECO:0000259" key="14">
    <source>
        <dbReference type="SMART" id="SM00968"/>
    </source>
</evidence>
<evidence type="ECO:0000256" key="12">
    <source>
        <dbReference type="SAM" id="Coils"/>
    </source>
</evidence>
<dbReference type="FunFam" id="1.20.1060.20:FF:000005">
    <property type="entry name" value="Structural maintenance of chromosomes 2"/>
    <property type="match status" value="1"/>
</dbReference>
<feature type="coiled-coil region" evidence="12">
    <location>
        <begin position="960"/>
        <end position="987"/>
    </location>
</feature>
<evidence type="ECO:0000256" key="10">
    <source>
        <dbReference type="ARBA" id="ARBA00023306"/>
    </source>
</evidence>
<dbReference type="GO" id="GO:0051301">
    <property type="term" value="P:cell division"/>
    <property type="evidence" value="ECO:0007669"/>
    <property type="project" value="UniProtKB-KW"/>
</dbReference>
<dbReference type="GO" id="GO:0016887">
    <property type="term" value="F:ATP hydrolysis activity"/>
    <property type="evidence" value="ECO:0007669"/>
    <property type="project" value="InterPro"/>
</dbReference>
<evidence type="ECO:0000256" key="4">
    <source>
        <dbReference type="ARBA" id="ARBA00022741"/>
    </source>
</evidence>
<evidence type="ECO:0000256" key="11">
    <source>
        <dbReference type="PIRNR" id="PIRNR005719"/>
    </source>
</evidence>
<dbReference type="KEGG" id="psq:PUNSTDRAFT_76895"/>
<dbReference type="InterPro" id="IPR027120">
    <property type="entry name" value="Smc2_ABC"/>
</dbReference>
<feature type="domain" description="SMC hinge" evidence="14">
    <location>
        <begin position="523"/>
        <end position="644"/>
    </location>
</feature>